<evidence type="ECO:0000313" key="3">
    <source>
        <dbReference type="Proteomes" id="UP001377567"/>
    </source>
</evidence>
<dbReference type="AlphaFoldDB" id="A0AAV5S765"/>
<accession>A0AAV5S765</accession>
<sequence>MSKMAYTPSTTELYHNPKASQWVCTNAEFLKTRPLIQKFHRSFETYKPSRLIPLSNDHSVSLYVKEECLRLSLPSFKILGASWGLFRCLVERFDLPLETTTMSSLREYLQGHHSGITLVAATDGNHGRAVAHMAALLNIPSRIFTPRNVLDSECSKITSEKGAELTKVNGNYDETVAVAAALCNSDKKKYVLIQDFAFGDYVDVPEWIAHGYTTICEELPFHPDVIFIPAGAGCLAQGITLFYRALQTKTKVFVVEPDTSYTVNKSLHYGHPSSDPGDSNTIMDGLNCPTVSSIAFPVLQQGVSFSGLVSDVDCIAAMGKLKASGVNSGPCGAVTYAAFENYAAKLKAMGELKEGDDVVLLSTEAFRAFKK</sequence>
<organism evidence="2 3">
    <name type="scientific">Maudiozyma humilis</name>
    <name type="common">Sour dough yeast</name>
    <name type="synonym">Kazachstania humilis</name>
    <dbReference type="NCBI Taxonomy" id="51915"/>
    <lineage>
        <taxon>Eukaryota</taxon>
        <taxon>Fungi</taxon>
        <taxon>Dikarya</taxon>
        <taxon>Ascomycota</taxon>
        <taxon>Saccharomycotina</taxon>
        <taxon>Saccharomycetes</taxon>
        <taxon>Saccharomycetales</taxon>
        <taxon>Saccharomycetaceae</taxon>
        <taxon>Maudiozyma</taxon>
    </lineage>
</organism>
<name>A0AAV5S765_MAUHU</name>
<dbReference type="Proteomes" id="UP001377567">
    <property type="component" value="Unassembled WGS sequence"/>
</dbReference>
<proteinExistence type="predicted"/>
<evidence type="ECO:0000313" key="2">
    <source>
        <dbReference type="EMBL" id="GMM59220.1"/>
    </source>
</evidence>
<protein>
    <recommendedName>
        <fullName evidence="1">Tryptophan synthase beta chain-like PALP domain-containing protein</fullName>
    </recommendedName>
</protein>
<keyword evidence="3" id="KW-1185">Reference proteome</keyword>
<dbReference type="Pfam" id="PF00291">
    <property type="entry name" value="PALP"/>
    <property type="match status" value="1"/>
</dbReference>
<dbReference type="InterPro" id="IPR036052">
    <property type="entry name" value="TrpB-like_PALP_sf"/>
</dbReference>
<dbReference type="SUPFAM" id="SSF53686">
    <property type="entry name" value="Tryptophan synthase beta subunit-like PLP-dependent enzymes"/>
    <property type="match status" value="1"/>
</dbReference>
<comment type="caution">
    <text evidence="2">The sequence shown here is derived from an EMBL/GenBank/DDBJ whole genome shotgun (WGS) entry which is preliminary data.</text>
</comment>
<evidence type="ECO:0000259" key="1">
    <source>
        <dbReference type="Pfam" id="PF00291"/>
    </source>
</evidence>
<dbReference type="PANTHER" id="PTHR42937:SF1">
    <property type="entry name" value="DIAMINOPROPIONATE AMMONIA-LYASE"/>
    <property type="match status" value="1"/>
</dbReference>
<dbReference type="Gene3D" id="3.40.50.1100">
    <property type="match status" value="2"/>
</dbReference>
<dbReference type="EMBL" id="BTGD01000027">
    <property type="protein sequence ID" value="GMM59220.1"/>
    <property type="molecule type" value="Genomic_DNA"/>
</dbReference>
<feature type="domain" description="Tryptophan synthase beta chain-like PALP" evidence="1">
    <location>
        <begin position="52"/>
        <end position="363"/>
    </location>
</feature>
<reference evidence="2 3" key="1">
    <citation type="journal article" date="2023" name="Elife">
        <title>Identification of key yeast species and microbe-microbe interactions impacting larval growth of Drosophila in the wild.</title>
        <authorList>
            <person name="Mure A."/>
            <person name="Sugiura Y."/>
            <person name="Maeda R."/>
            <person name="Honda K."/>
            <person name="Sakurai N."/>
            <person name="Takahashi Y."/>
            <person name="Watada M."/>
            <person name="Katoh T."/>
            <person name="Gotoh A."/>
            <person name="Gotoh Y."/>
            <person name="Taniguchi I."/>
            <person name="Nakamura K."/>
            <person name="Hayashi T."/>
            <person name="Katayama T."/>
            <person name="Uemura T."/>
            <person name="Hattori Y."/>
        </authorList>
    </citation>
    <scope>NUCLEOTIDE SEQUENCE [LARGE SCALE GENOMIC DNA]</scope>
    <source>
        <strain evidence="2 3">KH-74</strain>
    </source>
</reference>
<dbReference type="InterPro" id="IPR001926">
    <property type="entry name" value="TrpB-like_PALP"/>
</dbReference>
<dbReference type="PANTHER" id="PTHR42937">
    <property type="match status" value="1"/>
</dbReference>
<gene>
    <name evidence="2" type="ORF">DAKH74_058370</name>
</gene>